<feature type="domain" description="Response regulatory" evidence="17">
    <location>
        <begin position="593"/>
        <end position="708"/>
    </location>
</feature>
<feature type="domain" description="Histidine kinase" evidence="16">
    <location>
        <begin position="356"/>
        <end position="571"/>
    </location>
</feature>
<dbReference type="PANTHER" id="PTHR43047">
    <property type="entry name" value="TWO-COMPONENT HISTIDINE PROTEIN KINASE"/>
    <property type="match status" value="1"/>
</dbReference>
<dbReference type="EMBL" id="JAPDPI010000025">
    <property type="protein sequence ID" value="MCW3806544.1"/>
    <property type="molecule type" value="Genomic_DNA"/>
</dbReference>
<feature type="modified residue" description="4-aspartylphosphate" evidence="14">
    <location>
        <position position="642"/>
    </location>
</feature>
<dbReference type="RefSeq" id="WP_301200075.1">
    <property type="nucleotide sequence ID" value="NZ_JAPDPI010000025.1"/>
</dbReference>
<keyword evidence="9" id="KW-0418">Kinase</keyword>
<keyword evidence="10 19" id="KW-0547">Nucleotide-binding</keyword>
<gene>
    <name evidence="19" type="ORF">OM074_12990</name>
</gene>
<dbReference type="CDD" id="cd17546">
    <property type="entry name" value="REC_hyHK_CKI1_RcsC-like"/>
    <property type="match status" value="1"/>
</dbReference>
<dbReference type="InterPro" id="IPR011006">
    <property type="entry name" value="CheY-like_superfamily"/>
</dbReference>
<evidence type="ECO:0000256" key="4">
    <source>
        <dbReference type="ARBA" id="ARBA00022475"/>
    </source>
</evidence>
<dbReference type="InterPro" id="IPR004358">
    <property type="entry name" value="Sig_transdc_His_kin-like_C"/>
</dbReference>
<dbReference type="InterPro" id="IPR003594">
    <property type="entry name" value="HATPase_dom"/>
</dbReference>
<keyword evidence="5" id="KW-0997">Cell inner membrane</keyword>
<evidence type="ECO:0000256" key="2">
    <source>
        <dbReference type="ARBA" id="ARBA00004429"/>
    </source>
</evidence>
<sequence>MSKIVPEKWIQTKVTIGFIIIIAIAIVIFTISYFSVASIIRVQNQEIGNEQEFTYLNQLIFEIIETEGVSRIYGVTGDDKFEMEYQIHHDSVLSIISYLPYLFPDTASKNSIKEIERLYLKKKEFMDQLLQINIINLHRSTTESLLESIPDSLNYDVTEYTYTTIKVDSLNISDSLSLSSEPAEEKKRGFLKRMSDFLSGKKKKDEEEDLSPVVTQQVDSTVKKQTRPDHNIRNIKKQLQRVSRQEAYFNKSLQQHENDLIKLDRLLTEQIKSIVGNLQNISVERNINRRNEMESMRSSFLDRILLLVGSALFLMLFFIFWISRDISKSLKLKNDIIRAKERVDRLLKVKEQFVAHMSHEIRTPLTSIIGFSEQLYGLKLRDKEKSIANRIRISAEHLIGLINNILDFSMLESGKVEFFKDQIHAKDLMEELHHLFDIKAHDANIEFSYEVDPELNVFESDSLRLKQVLINLIGNALKFTHKGSVKYKVELLKDRLFFTVADTGIGIPKDKQKTIFKMFNQVNISLSRKYSGTGLGLSISRQIIEAMGGSISLHSKIDEGSVFKFNIPYIKGKEIASYSSELNSEPYNFMDKTILAIDDDQMICQLIDGILHDQCKRLDVNSSAEMALQALEQQKYDLIMVDLHMPEIDGLQLMKIIRHEKKIETPILFLTADMVNTELKAVNDNKSIWLLAKPFTHNQIKEKLSEIFYGITNNDKPENMYNNHTPADKPSSKEYDLTGVEAFTGGDAEFLNSIIHTFIENTNEGIGSISKAIKEPINHYEIGERAHKMLTGFRQFKIEKAIEILTKMESARDEEIPFNELQLLLEKLKLIWNPIEKSLKEKITG</sequence>
<name>A0AAE3SKL2_9BACT</name>
<evidence type="ECO:0000259" key="18">
    <source>
        <dbReference type="PROSITE" id="PS50894"/>
    </source>
</evidence>
<dbReference type="Pfam" id="PF00072">
    <property type="entry name" value="Response_reg"/>
    <property type="match status" value="1"/>
</dbReference>
<dbReference type="InterPro" id="IPR008207">
    <property type="entry name" value="Sig_transdc_His_kin_Hpt_dom"/>
</dbReference>
<dbReference type="InterPro" id="IPR005467">
    <property type="entry name" value="His_kinase_dom"/>
</dbReference>
<evidence type="ECO:0000256" key="10">
    <source>
        <dbReference type="ARBA" id="ARBA00022840"/>
    </source>
</evidence>
<dbReference type="PRINTS" id="PR00344">
    <property type="entry name" value="BCTRLSENSOR"/>
</dbReference>
<dbReference type="CDD" id="cd00082">
    <property type="entry name" value="HisKA"/>
    <property type="match status" value="1"/>
</dbReference>
<proteinExistence type="predicted"/>
<keyword evidence="20" id="KW-1185">Reference proteome</keyword>
<dbReference type="SMART" id="SM00448">
    <property type="entry name" value="REC"/>
    <property type="match status" value="1"/>
</dbReference>
<dbReference type="Proteomes" id="UP001207408">
    <property type="component" value="Unassembled WGS sequence"/>
</dbReference>
<dbReference type="SUPFAM" id="SSF47226">
    <property type="entry name" value="Histidine-containing phosphotransfer domain, HPT domain"/>
    <property type="match status" value="1"/>
</dbReference>
<keyword evidence="8 15" id="KW-0812">Transmembrane</keyword>
<dbReference type="EC" id="2.7.13.3" evidence="3"/>
<dbReference type="GO" id="GO:0005524">
    <property type="term" value="F:ATP binding"/>
    <property type="evidence" value="ECO:0007669"/>
    <property type="project" value="UniProtKB-KW"/>
</dbReference>
<feature type="transmembrane region" description="Helical" evidence="15">
    <location>
        <begin position="300"/>
        <end position="322"/>
    </location>
</feature>
<dbReference type="InterPro" id="IPR036641">
    <property type="entry name" value="HPT_dom_sf"/>
</dbReference>
<keyword evidence="11 15" id="KW-1133">Transmembrane helix</keyword>
<dbReference type="PANTHER" id="PTHR43047:SF72">
    <property type="entry name" value="OSMOSENSING HISTIDINE PROTEIN KINASE SLN1"/>
    <property type="match status" value="1"/>
</dbReference>
<keyword evidence="4" id="KW-1003">Cell membrane</keyword>
<evidence type="ECO:0000259" key="17">
    <source>
        <dbReference type="PROSITE" id="PS50110"/>
    </source>
</evidence>
<dbReference type="InterPro" id="IPR003661">
    <property type="entry name" value="HisK_dim/P_dom"/>
</dbReference>
<dbReference type="Gene3D" id="3.40.50.2300">
    <property type="match status" value="1"/>
</dbReference>
<keyword evidence="6 14" id="KW-0597">Phosphoprotein</keyword>
<feature type="domain" description="HPt" evidence="18">
    <location>
        <begin position="747"/>
        <end position="842"/>
    </location>
</feature>
<dbReference type="GO" id="GO:0009927">
    <property type="term" value="F:histidine phosphotransfer kinase activity"/>
    <property type="evidence" value="ECO:0007669"/>
    <property type="project" value="TreeGrafter"/>
</dbReference>
<comment type="subcellular location">
    <subcellularLocation>
        <location evidence="2">Cell inner membrane</location>
        <topology evidence="2">Multi-pass membrane protein</topology>
    </subcellularLocation>
</comment>
<evidence type="ECO:0000256" key="7">
    <source>
        <dbReference type="ARBA" id="ARBA00022679"/>
    </source>
</evidence>
<feature type="transmembrane region" description="Helical" evidence="15">
    <location>
        <begin position="16"/>
        <end position="36"/>
    </location>
</feature>
<dbReference type="GO" id="GO:0005886">
    <property type="term" value="C:plasma membrane"/>
    <property type="evidence" value="ECO:0007669"/>
    <property type="project" value="UniProtKB-SubCell"/>
</dbReference>
<evidence type="ECO:0000256" key="8">
    <source>
        <dbReference type="ARBA" id="ARBA00022692"/>
    </source>
</evidence>
<evidence type="ECO:0000256" key="12">
    <source>
        <dbReference type="ARBA" id="ARBA00023136"/>
    </source>
</evidence>
<keyword evidence="10 19" id="KW-0067">ATP-binding</keyword>
<evidence type="ECO:0000256" key="13">
    <source>
        <dbReference type="PROSITE-ProRule" id="PRU00110"/>
    </source>
</evidence>
<evidence type="ECO:0000256" key="6">
    <source>
        <dbReference type="ARBA" id="ARBA00022553"/>
    </source>
</evidence>
<dbReference type="PROSITE" id="PS50110">
    <property type="entry name" value="RESPONSE_REGULATORY"/>
    <property type="match status" value="1"/>
</dbReference>
<dbReference type="PROSITE" id="PS50109">
    <property type="entry name" value="HIS_KIN"/>
    <property type="match status" value="1"/>
</dbReference>
<evidence type="ECO:0000313" key="19">
    <source>
        <dbReference type="EMBL" id="MCW3806544.1"/>
    </source>
</evidence>
<dbReference type="Gene3D" id="1.10.287.130">
    <property type="match status" value="1"/>
</dbReference>
<dbReference type="SUPFAM" id="SSF55874">
    <property type="entry name" value="ATPase domain of HSP90 chaperone/DNA topoisomerase II/histidine kinase"/>
    <property type="match status" value="1"/>
</dbReference>
<evidence type="ECO:0000256" key="9">
    <source>
        <dbReference type="ARBA" id="ARBA00022777"/>
    </source>
</evidence>
<evidence type="ECO:0000313" key="20">
    <source>
        <dbReference type="Proteomes" id="UP001207408"/>
    </source>
</evidence>
<dbReference type="GO" id="GO:0000155">
    <property type="term" value="F:phosphorelay sensor kinase activity"/>
    <property type="evidence" value="ECO:0007669"/>
    <property type="project" value="InterPro"/>
</dbReference>
<dbReference type="CDD" id="cd16922">
    <property type="entry name" value="HATPase_EvgS-ArcB-TorS-like"/>
    <property type="match status" value="1"/>
</dbReference>
<comment type="catalytic activity">
    <reaction evidence="1">
        <text>ATP + protein L-histidine = ADP + protein N-phospho-L-histidine.</text>
        <dbReference type="EC" id="2.7.13.3"/>
    </reaction>
</comment>
<dbReference type="SMART" id="SM00388">
    <property type="entry name" value="HisKA"/>
    <property type="match status" value="1"/>
</dbReference>
<keyword evidence="7" id="KW-0808">Transferase</keyword>
<evidence type="ECO:0000256" key="5">
    <source>
        <dbReference type="ARBA" id="ARBA00022519"/>
    </source>
</evidence>
<protein>
    <recommendedName>
        <fullName evidence="3">histidine kinase</fullName>
        <ecNumber evidence="3">2.7.13.3</ecNumber>
    </recommendedName>
</protein>
<comment type="caution">
    <text evidence="19">The sequence shown here is derived from an EMBL/GenBank/DDBJ whole genome shotgun (WGS) entry which is preliminary data.</text>
</comment>
<keyword evidence="12 15" id="KW-0472">Membrane</keyword>
<dbReference type="SMART" id="SM00387">
    <property type="entry name" value="HATPase_c"/>
    <property type="match status" value="1"/>
</dbReference>
<dbReference type="InterPro" id="IPR036890">
    <property type="entry name" value="HATPase_C_sf"/>
</dbReference>
<feature type="modified residue" description="Phosphohistidine" evidence="13">
    <location>
        <position position="787"/>
    </location>
</feature>
<evidence type="ECO:0000256" key="15">
    <source>
        <dbReference type="SAM" id="Phobius"/>
    </source>
</evidence>
<evidence type="ECO:0000259" key="16">
    <source>
        <dbReference type="PROSITE" id="PS50109"/>
    </source>
</evidence>
<dbReference type="PROSITE" id="PS50894">
    <property type="entry name" value="HPT"/>
    <property type="match status" value="1"/>
</dbReference>
<dbReference type="Pfam" id="PF00512">
    <property type="entry name" value="HisKA"/>
    <property type="match status" value="1"/>
</dbReference>
<dbReference type="AlphaFoldDB" id="A0AAE3SKL2"/>
<accession>A0AAE3SKL2</accession>
<dbReference type="InterPro" id="IPR036097">
    <property type="entry name" value="HisK_dim/P_sf"/>
</dbReference>
<evidence type="ECO:0000256" key="14">
    <source>
        <dbReference type="PROSITE-ProRule" id="PRU00169"/>
    </source>
</evidence>
<evidence type="ECO:0000256" key="3">
    <source>
        <dbReference type="ARBA" id="ARBA00012438"/>
    </source>
</evidence>
<dbReference type="SUPFAM" id="SSF52172">
    <property type="entry name" value="CheY-like"/>
    <property type="match status" value="1"/>
</dbReference>
<organism evidence="19 20">
    <name type="scientific">Plebeiibacterium marinum</name>
    <dbReference type="NCBI Taxonomy" id="2992111"/>
    <lineage>
        <taxon>Bacteria</taxon>
        <taxon>Pseudomonadati</taxon>
        <taxon>Bacteroidota</taxon>
        <taxon>Bacteroidia</taxon>
        <taxon>Marinilabiliales</taxon>
        <taxon>Marinilabiliaceae</taxon>
        <taxon>Plebeiibacterium</taxon>
    </lineage>
</organism>
<dbReference type="Pfam" id="PF02518">
    <property type="entry name" value="HATPase_c"/>
    <property type="match status" value="1"/>
</dbReference>
<dbReference type="SUPFAM" id="SSF47384">
    <property type="entry name" value="Homodimeric domain of signal transducing histidine kinase"/>
    <property type="match status" value="1"/>
</dbReference>
<evidence type="ECO:0000256" key="11">
    <source>
        <dbReference type="ARBA" id="ARBA00022989"/>
    </source>
</evidence>
<evidence type="ECO:0000256" key="1">
    <source>
        <dbReference type="ARBA" id="ARBA00000085"/>
    </source>
</evidence>
<reference evidence="19" key="1">
    <citation type="submission" date="2022-10" db="EMBL/GenBank/DDBJ databases">
        <authorList>
            <person name="Yu W.X."/>
        </authorList>
    </citation>
    <scope>NUCLEOTIDE SEQUENCE</scope>
    <source>
        <strain evidence="19">D04</strain>
    </source>
</reference>
<dbReference type="Gene3D" id="3.30.565.10">
    <property type="entry name" value="Histidine kinase-like ATPase, C-terminal domain"/>
    <property type="match status" value="1"/>
</dbReference>
<dbReference type="InterPro" id="IPR001789">
    <property type="entry name" value="Sig_transdc_resp-reg_receiver"/>
</dbReference>
<dbReference type="FunFam" id="3.30.565.10:FF:000010">
    <property type="entry name" value="Sensor histidine kinase RcsC"/>
    <property type="match status" value="1"/>
</dbReference>